<keyword evidence="8" id="KW-1185">Reference proteome</keyword>
<feature type="domain" description="CBS" evidence="3">
    <location>
        <begin position="7"/>
        <end position="64"/>
    </location>
</feature>
<evidence type="ECO:0000313" key="5">
    <source>
        <dbReference type="EMBL" id="PLR80142.1"/>
    </source>
</evidence>
<evidence type="ECO:0000313" key="7">
    <source>
        <dbReference type="Proteomes" id="UP000234951"/>
    </source>
</evidence>
<dbReference type="InterPro" id="IPR046342">
    <property type="entry name" value="CBS_dom_sf"/>
</dbReference>
<feature type="domain" description="ACT" evidence="4">
    <location>
        <begin position="139"/>
        <end position="215"/>
    </location>
</feature>
<dbReference type="InterPro" id="IPR000644">
    <property type="entry name" value="CBS_dom"/>
</dbReference>
<dbReference type="Proteomes" id="UP000235114">
    <property type="component" value="Unassembled WGS sequence"/>
</dbReference>
<feature type="domain" description="CBS" evidence="3">
    <location>
        <begin position="78"/>
        <end position="136"/>
    </location>
</feature>
<dbReference type="OrthoDB" id="9781631at2"/>
<dbReference type="SMART" id="SM00116">
    <property type="entry name" value="CBS"/>
    <property type="match status" value="2"/>
</dbReference>
<dbReference type="InterPro" id="IPR002912">
    <property type="entry name" value="ACT_dom"/>
</dbReference>
<evidence type="ECO:0000256" key="2">
    <source>
        <dbReference type="PROSITE-ProRule" id="PRU00703"/>
    </source>
</evidence>
<accession>A0A2N5GHA8</accession>
<dbReference type="PANTHER" id="PTHR43080:SF2">
    <property type="entry name" value="CBS DOMAIN-CONTAINING PROTEIN"/>
    <property type="match status" value="1"/>
</dbReference>
<gene>
    <name evidence="5" type="ORF">CU635_19210</name>
    <name evidence="6" type="ORF">CVD25_07325</name>
</gene>
<dbReference type="EMBL" id="PGVD01000020">
    <property type="protein sequence ID" value="PLR98716.1"/>
    <property type="molecule type" value="Genomic_DNA"/>
</dbReference>
<dbReference type="EMBL" id="PGVA01000057">
    <property type="protein sequence ID" value="PLR80142.1"/>
    <property type="molecule type" value="Genomic_DNA"/>
</dbReference>
<dbReference type="SUPFAM" id="SSF54631">
    <property type="entry name" value="CBS-domain pair"/>
    <property type="match status" value="1"/>
</dbReference>
<comment type="caution">
    <text evidence="5">The sequence shown here is derived from an EMBL/GenBank/DDBJ whole genome shotgun (WGS) entry which is preliminary data.</text>
</comment>
<dbReference type="InterPro" id="IPR045865">
    <property type="entry name" value="ACT-like_dom_sf"/>
</dbReference>
<evidence type="ECO:0000259" key="3">
    <source>
        <dbReference type="PROSITE" id="PS51371"/>
    </source>
</evidence>
<dbReference type="PANTHER" id="PTHR43080">
    <property type="entry name" value="CBS DOMAIN-CONTAINING PROTEIN CBSX3, MITOCHONDRIAL"/>
    <property type="match status" value="1"/>
</dbReference>
<dbReference type="Proteomes" id="UP000234951">
    <property type="component" value="Unassembled WGS sequence"/>
</dbReference>
<dbReference type="CDD" id="cd04584">
    <property type="entry name" value="CBS_pair_AcuB_like"/>
    <property type="match status" value="1"/>
</dbReference>
<dbReference type="SUPFAM" id="SSF55021">
    <property type="entry name" value="ACT-like"/>
    <property type="match status" value="1"/>
</dbReference>
<dbReference type="RefSeq" id="WP_101578988.1">
    <property type="nucleotide sequence ID" value="NZ_PGVA01000057.1"/>
</dbReference>
<dbReference type="CDD" id="cd04883">
    <property type="entry name" value="ACT_AcuB"/>
    <property type="match status" value="1"/>
</dbReference>
<dbReference type="Gene3D" id="3.30.70.260">
    <property type="match status" value="1"/>
</dbReference>
<dbReference type="Pfam" id="PF00571">
    <property type="entry name" value="CBS"/>
    <property type="match status" value="2"/>
</dbReference>
<protein>
    <submittedName>
        <fullName evidence="5">Acetoin utilization protein AcuB</fullName>
    </submittedName>
</protein>
<reference evidence="5 7" key="1">
    <citation type="submission" date="2017-11" db="EMBL/GenBank/DDBJ databases">
        <title>Comparitive Functional Genomics of Dry Heat Resistant strains isolated from the Viking Spacecraft.</title>
        <authorList>
            <person name="Seuylemezian A."/>
            <person name="Cooper K."/>
            <person name="Vaishampayan P."/>
        </authorList>
    </citation>
    <scope>NUCLEOTIDE SEQUENCE [LARGE SCALE GENOMIC DNA]</scope>
    <source>
        <strain evidence="5 7">M4.6</strain>
    </source>
</reference>
<proteinExistence type="predicted"/>
<reference evidence="6 8" key="2">
    <citation type="submission" date="2017-12" db="EMBL/GenBank/DDBJ databases">
        <title>Comparative Functional Genomics of Dry Heat Resistant strains isolated from the Viking Spacecraft.</title>
        <authorList>
            <person name="Seuylemezian A."/>
            <person name="Cooper K."/>
            <person name="Vaishampayan P."/>
        </authorList>
    </citation>
    <scope>NUCLEOTIDE SEQUENCE [LARGE SCALE GENOMIC DNA]</scope>
    <source>
        <strain evidence="6 8">ATCC 29669</strain>
    </source>
</reference>
<evidence type="ECO:0000259" key="4">
    <source>
        <dbReference type="PROSITE" id="PS51671"/>
    </source>
</evidence>
<keyword evidence="1 2" id="KW-0129">CBS domain</keyword>
<evidence type="ECO:0000313" key="8">
    <source>
        <dbReference type="Proteomes" id="UP000235114"/>
    </source>
</evidence>
<dbReference type="PROSITE" id="PS51671">
    <property type="entry name" value="ACT"/>
    <property type="match status" value="1"/>
</dbReference>
<dbReference type="Gene3D" id="3.10.580.10">
    <property type="entry name" value="CBS-domain"/>
    <property type="match status" value="1"/>
</dbReference>
<organism evidence="5 7">
    <name type="scientific">Bacillus canaveralius</name>
    <dbReference type="NCBI Taxonomy" id="1403243"/>
    <lineage>
        <taxon>Bacteria</taxon>
        <taxon>Bacillati</taxon>
        <taxon>Bacillota</taxon>
        <taxon>Bacilli</taxon>
        <taxon>Bacillales</taxon>
        <taxon>Bacillaceae</taxon>
        <taxon>Bacillus</taxon>
    </lineage>
</organism>
<dbReference type="PROSITE" id="PS51371">
    <property type="entry name" value="CBS"/>
    <property type="match status" value="2"/>
</dbReference>
<name>A0A2N5GHA8_9BACI</name>
<dbReference type="InterPro" id="IPR051257">
    <property type="entry name" value="Diverse_CBS-Domain"/>
</dbReference>
<dbReference type="AlphaFoldDB" id="A0A2N5GHA8"/>
<evidence type="ECO:0000313" key="6">
    <source>
        <dbReference type="EMBL" id="PLR98716.1"/>
    </source>
</evidence>
<evidence type="ECO:0000256" key="1">
    <source>
        <dbReference type="ARBA" id="ARBA00023122"/>
    </source>
</evidence>
<dbReference type="Pfam" id="PF01842">
    <property type="entry name" value="ACT"/>
    <property type="match status" value="1"/>
</dbReference>
<sequence>MIVEEIMKTNVCTLFPNSTIADAILLMEQKKIRHIPIINQDNRLIGLVTDRDIRDATPSIFRAEEYKDDLQKPLETIMKTDVITGHPLDFVEELAALFYEHHIGCLPILKDRKLVGIITETDLLHTLVELTGAHQPGSQIEIKVPNKAGMLWEVATVIRNRKANIQSVLVYPDKKDENYKIIVLRVQTMNPVGMIDDLTNAGLQVLWPNLPGLPS</sequence>